<dbReference type="GeneID" id="30968436"/>
<organism evidence="1 2">
    <name type="scientific">Ascoidea rubescens DSM 1968</name>
    <dbReference type="NCBI Taxonomy" id="1344418"/>
    <lineage>
        <taxon>Eukaryota</taxon>
        <taxon>Fungi</taxon>
        <taxon>Dikarya</taxon>
        <taxon>Ascomycota</taxon>
        <taxon>Saccharomycotina</taxon>
        <taxon>Saccharomycetes</taxon>
        <taxon>Ascoideaceae</taxon>
        <taxon>Ascoidea</taxon>
    </lineage>
</organism>
<dbReference type="Proteomes" id="UP000095038">
    <property type="component" value="Unassembled WGS sequence"/>
</dbReference>
<evidence type="ECO:0000313" key="2">
    <source>
        <dbReference type="Proteomes" id="UP000095038"/>
    </source>
</evidence>
<dbReference type="EMBL" id="KV454494">
    <property type="protein sequence ID" value="ODV58168.1"/>
    <property type="molecule type" value="Genomic_DNA"/>
</dbReference>
<protein>
    <submittedName>
        <fullName evidence="1">Uncharacterized protein</fullName>
    </submittedName>
</protein>
<accession>A0A1D2V964</accession>
<dbReference type="RefSeq" id="XP_020044475.1">
    <property type="nucleotide sequence ID" value="XM_020194800.1"/>
</dbReference>
<name>A0A1D2V964_9ASCO</name>
<sequence length="84" mass="9489">MKPLPLESLQQLLRSHLSLIQMLQQLPSTICSLPSIICLLPTNCPLTICNGSGKPQSNKKMFHFKTLMNFKYSINHITRSHGIN</sequence>
<keyword evidence="2" id="KW-1185">Reference proteome</keyword>
<gene>
    <name evidence="1" type="ORF">ASCRUDRAFT_82968</name>
</gene>
<proteinExistence type="predicted"/>
<dbReference type="InParanoid" id="A0A1D2V964"/>
<reference evidence="2" key="1">
    <citation type="submission" date="2016-05" db="EMBL/GenBank/DDBJ databases">
        <title>Comparative genomics of biotechnologically important yeasts.</title>
        <authorList>
            <consortium name="DOE Joint Genome Institute"/>
            <person name="Riley R."/>
            <person name="Haridas S."/>
            <person name="Wolfe K.H."/>
            <person name="Lopes M.R."/>
            <person name="Hittinger C.T."/>
            <person name="Goker M."/>
            <person name="Salamov A."/>
            <person name="Wisecaver J."/>
            <person name="Long T.M."/>
            <person name="Aerts A.L."/>
            <person name="Barry K."/>
            <person name="Choi C."/>
            <person name="Clum A."/>
            <person name="Coughlan A.Y."/>
            <person name="Deshpande S."/>
            <person name="Douglass A.P."/>
            <person name="Hanson S.J."/>
            <person name="Klenk H.-P."/>
            <person name="Labutti K."/>
            <person name="Lapidus A."/>
            <person name="Lindquist E."/>
            <person name="Lipzen A."/>
            <person name="Meier-Kolthoff J.P."/>
            <person name="Ohm R.A."/>
            <person name="Otillar R.P."/>
            <person name="Pangilinan J."/>
            <person name="Peng Y."/>
            <person name="Rokas A."/>
            <person name="Rosa C.A."/>
            <person name="Scheuner C."/>
            <person name="Sibirny A.A."/>
            <person name="Slot J.C."/>
            <person name="Stielow J.B."/>
            <person name="Sun H."/>
            <person name="Kurtzman C.P."/>
            <person name="Blackwell M."/>
            <person name="Grigoriev I.V."/>
            <person name="Jeffries T.W."/>
        </authorList>
    </citation>
    <scope>NUCLEOTIDE SEQUENCE [LARGE SCALE GENOMIC DNA]</scope>
    <source>
        <strain evidence="2">DSM 1968</strain>
    </source>
</reference>
<dbReference type="AlphaFoldDB" id="A0A1D2V964"/>
<evidence type="ECO:0000313" key="1">
    <source>
        <dbReference type="EMBL" id="ODV58168.1"/>
    </source>
</evidence>